<protein>
    <recommendedName>
        <fullName evidence="2">Altered inheritance of mitochondria protein 32</fullName>
    </recommendedName>
</protein>
<dbReference type="AlphaFoldDB" id="A0A8H8REE8"/>
<dbReference type="CDD" id="cd03062">
    <property type="entry name" value="TRX_Fd_Sucrase"/>
    <property type="match status" value="1"/>
</dbReference>
<name>A0A8H8REE8_9HELO</name>
<reference evidence="3 4" key="1">
    <citation type="submission" date="2018-05" db="EMBL/GenBank/DDBJ databases">
        <title>Genome sequencing and assembly of the regulated plant pathogen Lachnellula willkommii and related sister species for the development of diagnostic species identification markers.</title>
        <authorList>
            <person name="Giroux E."/>
            <person name="Bilodeau G."/>
        </authorList>
    </citation>
    <scope>NUCLEOTIDE SEQUENCE [LARGE SCALE GENOMIC DNA]</scope>
    <source>
        <strain evidence="3 4">CBS 160.35</strain>
    </source>
</reference>
<dbReference type="Gene3D" id="3.40.30.10">
    <property type="entry name" value="Glutaredoxin"/>
    <property type="match status" value="1"/>
</dbReference>
<organism evidence="3 4">
    <name type="scientific">Lachnellula occidentalis</name>
    <dbReference type="NCBI Taxonomy" id="215460"/>
    <lineage>
        <taxon>Eukaryota</taxon>
        <taxon>Fungi</taxon>
        <taxon>Dikarya</taxon>
        <taxon>Ascomycota</taxon>
        <taxon>Pezizomycotina</taxon>
        <taxon>Leotiomycetes</taxon>
        <taxon>Helotiales</taxon>
        <taxon>Lachnaceae</taxon>
        <taxon>Lachnellula</taxon>
    </lineage>
</organism>
<dbReference type="Proteomes" id="UP000443090">
    <property type="component" value="Unassembled WGS sequence"/>
</dbReference>
<dbReference type="PANTHER" id="PTHR31902">
    <property type="entry name" value="ACTIN PATCHES DISTAL PROTEIN 1"/>
    <property type="match status" value="1"/>
</dbReference>
<evidence type="ECO:0000256" key="1">
    <source>
        <dbReference type="ARBA" id="ARBA00038208"/>
    </source>
</evidence>
<evidence type="ECO:0000313" key="3">
    <source>
        <dbReference type="EMBL" id="TVY32993.1"/>
    </source>
</evidence>
<evidence type="ECO:0000313" key="4">
    <source>
        <dbReference type="Proteomes" id="UP000443090"/>
    </source>
</evidence>
<dbReference type="PANTHER" id="PTHR31902:SF7">
    <property type="entry name" value="ALTERED INHERITANCE OF MITOCHONDRIA PROTEIN 32"/>
    <property type="match status" value="1"/>
</dbReference>
<dbReference type="Pfam" id="PF06999">
    <property type="entry name" value="Suc_Fer-like"/>
    <property type="match status" value="1"/>
</dbReference>
<dbReference type="OrthoDB" id="10253744at2759"/>
<evidence type="ECO:0000256" key="2">
    <source>
        <dbReference type="ARBA" id="ARBA00040895"/>
    </source>
</evidence>
<dbReference type="InterPro" id="IPR036249">
    <property type="entry name" value="Thioredoxin-like_sf"/>
</dbReference>
<dbReference type="SUPFAM" id="SSF52833">
    <property type="entry name" value="Thioredoxin-like"/>
    <property type="match status" value="1"/>
</dbReference>
<gene>
    <name evidence="3" type="primary">AIM32</name>
    <name evidence="3" type="ORF">LOCC1_G008290</name>
</gene>
<keyword evidence="4" id="KW-1185">Reference proteome</keyword>
<comment type="similarity">
    <text evidence="1">Belongs to the AIM32 family.</text>
</comment>
<sequence>PEQAANAKTDITSDKIRKASQLPRASPNYLLPSLLLMSLRPIARSTWRLRVPRRHYAIPSKPPPFPTTPTCPNPTCTCSAMPELPPQLSIDYKTALNGTMAPYAEQVLICTGQEDWASKIEEENSGDNLAADLKELIGRGGMYADPYHNISVANSSFPSTVAGREEIQNSSAYLFPSFKYIPFLPRVSFDAVQALVQGYLLPTKLNPAHDNLSPIHKDRLRRKEEAKAMLYGVQDVKDVLVLICGHGGRDARCGVIGPVLKQDFERLLEKQDIGIRNGPVVVKGPREYEERMVLREEEEEVRQSGDTARVGLISHIGGHKFAGNVILYIPPGMRMADGKENPLAGCGIWYGRVEPKHVEGIVKETVLGGRVIEDLFRGGIKQGGEILRL</sequence>
<dbReference type="EMBL" id="QGMI01001510">
    <property type="protein sequence ID" value="TVY32993.1"/>
    <property type="molecule type" value="Genomic_DNA"/>
</dbReference>
<proteinExistence type="inferred from homology"/>
<accession>A0A8H8REE8</accession>
<dbReference type="InterPro" id="IPR009737">
    <property type="entry name" value="Aim32/Apd1-like"/>
</dbReference>
<feature type="non-terminal residue" evidence="3">
    <location>
        <position position="389"/>
    </location>
</feature>
<comment type="caution">
    <text evidence="3">The sequence shown here is derived from an EMBL/GenBank/DDBJ whole genome shotgun (WGS) entry which is preliminary data.</text>
</comment>